<dbReference type="RefSeq" id="WP_184431317.1">
    <property type="nucleotide sequence ID" value="NZ_JACIGI010000003.1"/>
</dbReference>
<sequence length="113" mass="11213">MSEGLATGGAVAAILVGAAVTYGWRALGTALAGRLRADSAVMQWAGCVAHALLAGLLARMVVLPVGPLEETAVWARLAGVAVGVAVFFALRRNVLLGVGAGAATLMAATWATG</sequence>
<dbReference type="Proteomes" id="UP000555728">
    <property type="component" value="Unassembled WGS sequence"/>
</dbReference>
<feature type="transmembrane region" description="Helical" evidence="1">
    <location>
        <begin position="44"/>
        <end position="65"/>
    </location>
</feature>
<comment type="caution">
    <text evidence="2">The sequence shown here is derived from an EMBL/GenBank/DDBJ whole genome shotgun (WGS) entry which is preliminary data.</text>
</comment>
<keyword evidence="3" id="KW-1185">Reference proteome</keyword>
<evidence type="ECO:0000313" key="3">
    <source>
        <dbReference type="Proteomes" id="UP000555728"/>
    </source>
</evidence>
<protein>
    <submittedName>
        <fullName evidence="2">Branched-subunit amino acid transport protein</fullName>
    </submittedName>
</protein>
<dbReference type="InterPro" id="IPR008407">
    <property type="entry name" value="Brnchd-chn_aa_trnsp_AzlD"/>
</dbReference>
<keyword evidence="1" id="KW-1133">Transmembrane helix</keyword>
<dbReference type="EMBL" id="JACIGI010000003">
    <property type="protein sequence ID" value="MBB4284756.1"/>
    <property type="molecule type" value="Genomic_DNA"/>
</dbReference>
<organism evidence="2 3">
    <name type="scientific">Roseospira goensis</name>
    <dbReference type="NCBI Taxonomy" id="391922"/>
    <lineage>
        <taxon>Bacteria</taxon>
        <taxon>Pseudomonadati</taxon>
        <taxon>Pseudomonadota</taxon>
        <taxon>Alphaproteobacteria</taxon>
        <taxon>Rhodospirillales</taxon>
        <taxon>Rhodospirillaceae</taxon>
        <taxon>Roseospira</taxon>
    </lineage>
</organism>
<dbReference type="AlphaFoldDB" id="A0A7W6RX93"/>
<proteinExistence type="predicted"/>
<feature type="transmembrane region" description="Helical" evidence="1">
    <location>
        <begin position="71"/>
        <end position="89"/>
    </location>
</feature>
<keyword evidence="1" id="KW-0472">Membrane</keyword>
<name>A0A7W6RX93_9PROT</name>
<keyword evidence="1" id="KW-0812">Transmembrane</keyword>
<accession>A0A7W6RX93</accession>
<feature type="transmembrane region" description="Helical" evidence="1">
    <location>
        <begin position="6"/>
        <end position="24"/>
    </location>
</feature>
<feature type="transmembrane region" description="Helical" evidence="1">
    <location>
        <begin position="94"/>
        <end position="112"/>
    </location>
</feature>
<dbReference type="Pfam" id="PF05437">
    <property type="entry name" value="AzlD"/>
    <property type="match status" value="1"/>
</dbReference>
<gene>
    <name evidence="2" type="ORF">GGD88_000467</name>
</gene>
<evidence type="ECO:0000313" key="2">
    <source>
        <dbReference type="EMBL" id="MBB4284756.1"/>
    </source>
</evidence>
<reference evidence="2 3" key="1">
    <citation type="submission" date="2020-08" db="EMBL/GenBank/DDBJ databases">
        <title>Genome sequencing of Purple Non-Sulfur Bacteria from various extreme environments.</title>
        <authorList>
            <person name="Mayer M."/>
        </authorList>
    </citation>
    <scope>NUCLEOTIDE SEQUENCE [LARGE SCALE GENOMIC DNA]</scope>
    <source>
        <strain evidence="2 3">JA135</strain>
    </source>
</reference>
<evidence type="ECO:0000256" key="1">
    <source>
        <dbReference type="SAM" id="Phobius"/>
    </source>
</evidence>